<dbReference type="InterPro" id="IPR005467">
    <property type="entry name" value="His_kinase_dom"/>
</dbReference>
<evidence type="ECO:0000256" key="1">
    <source>
        <dbReference type="ARBA" id="ARBA00000085"/>
    </source>
</evidence>
<evidence type="ECO:0000256" key="2">
    <source>
        <dbReference type="ARBA" id="ARBA00004651"/>
    </source>
</evidence>
<feature type="transmembrane region" description="Helical" evidence="12">
    <location>
        <begin position="6"/>
        <end position="26"/>
    </location>
</feature>
<evidence type="ECO:0000313" key="15">
    <source>
        <dbReference type="Proteomes" id="UP000006051"/>
    </source>
</evidence>
<dbReference type="EC" id="2.7.13.3" evidence="3"/>
<dbReference type="GO" id="GO:0005524">
    <property type="term" value="F:ATP binding"/>
    <property type="evidence" value="ECO:0007669"/>
    <property type="project" value="UniProtKB-KW"/>
</dbReference>
<dbReference type="AlphaFoldDB" id="I3ZZT0"/>
<protein>
    <recommendedName>
        <fullName evidence="3">histidine kinase</fullName>
        <ecNumber evidence="3">2.7.13.3</ecNumber>
    </recommendedName>
</protein>
<dbReference type="HOGENOM" id="CLU_039822_0_0_10"/>
<keyword evidence="5" id="KW-0597">Phosphoprotein</keyword>
<keyword evidence="6" id="KW-0808">Transferase</keyword>
<keyword evidence="12" id="KW-0812">Transmembrane</keyword>
<dbReference type="STRING" id="867902.Ornrh_1022"/>
<dbReference type="GO" id="GO:0005886">
    <property type="term" value="C:plasma membrane"/>
    <property type="evidence" value="ECO:0007669"/>
    <property type="project" value="UniProtKB-SubCell"/>
</dbReference>
<dbReference type="SMART" id="SM00387">
    <property type="entry name" value="HATPase_c"/>
    <property type="match status" value="1"/>
</dbReference>
<comment type="catalytic activity">
    <reaction evidence="1">
        <text>ATP + protein L-histidine = ADP + protein N-phospho-L-histidine.</text>
        <dbReference type="EC" id="2.7.13.3"/>
    </reaction>
</comment>
<organism evidence="14 15">
    <name type="scientific">Ornithobacterium rhinotracheale (strain ATCC 51463 / DSM 15997 / CCUG 23171 / CIP 104009 / LMG 9086)</name>
    <dbReference type="NCBI Taxonomy" id="867902"/>
    <lineage>
        <taxon>Bacteria</taxon>
        <taxon>Pseudomonadati</taxon>
        <taxon>Bacteroidota</taxon>
        <taxon>Flavobacteriia</taxon>
        <taxon>Flavobacteriales</taxon>
        <taxon>Weeksellaceae</taxon>
        <taxon>Ornithobacterium</taxon>
    </lineage>
</organism>
<dbReference type="Pfam" id="PF02518">
    <property type="entry name" value="HATPase_c"/>
    <property type="match status" value="1"/>
</dbReference>
<keyword evidence="15" id="KW-1185">Reference proteome</keyword>
<feature type="transmembrane region" description="Helical" evidence="12">
    <location>
        <begin position="140"/>
        <end position="160"/>
    </location>
</feature>
<dbReference type="PRINTS" id="PR00344">
    <property type="entry name" value="BCTRLSENSOR"/>
</dbReference>
<comment type="subcellular location">
    <subcellularLocation>
        <location evidence="2">Cell membrane</location>
        <topology evidence="2">Multi-pass membrane protein</topology>
    </subcellularLocation>
</comment>
<dbReference type="KEGG" id="orh:Ornrh_1022"/>
<dbReference type="Proteomes" id="UP000006051">
    <property type="component" value="Chromosome"/>
</dbReference>
<dbReference type="PANTHER" id="PTHR45528:SF1">
    <property type="entry name" value="SENSOR HISTIDINE KINASE CPXA"/>
    <property type="match status" value="1"/>
</dbReference>
<evidence type="ECO:0000256" key="9">
    <source>
        <dbReference type="ARBA" id="ARBA00022840"/>
    </source>
</evidence>
<dbReference type="InterPro" id="IPR050398">
    <property type="entry name" value="HssS/ArlS-like"/>
</dbReference>
<dbReference type="InterPro" id="IPR036890">
    <property type="entry name" value="HATPase_C_sf"/>
</dbReference>
<dbReference type="PANTHER" id="PTHR45528">
    <property type="entry name" value="SENSOR HISTIDINE KINASE CPXA"/>
    <property type="match status" value="1"/>
</dbReference>
<keyword evidence="7" id="KW-0547">Nucleotide-binding</keyword>
<evidence type="ECO:0000256" key="6">
    <source>
        <dbReference type="ARBA" id="ARBA00022679"/>
    </source>
</evidence>
<evidence type="ECO:0000256" key="10">
    <source>
        <dbReference type="ARBA" id="ARBA00023012"/>
    </source>
</evidence>
<keyword evidence="12" id="KW-1133">Transmembrane helix</keyword>
<evidence type="ECO:0000256" key="7">
    <source>
        <dbReference type="ARBA" id="ARBA00022741"/>
    </source>
</evidence>
<keyword evidence="8 14" id="KW-0418">Kinase</keyword>
<feature type="domain" description="Histidine kinase" evidence="13">
    <location>
        <begin position="178"/>
        <end position="380"/>
    </location>
</feature>
<evidence type="ECO:0000259" key="13">
    <source>
        <dbReference type="PROSITE" id="PS50109"/>
    </source>
</evidence>
<accession>I3ZZT0</accession>
<dbReference type="GO" id="GO:0000155">
    <property type="term" value="F:phosphorelay sensor kinase activity"/>
    <property type="evidence" value="ECO:0007669"/>
    <property type="project" value="InterPro"/>
</dbReference>
<reference evidence="14 15" key="1">
    <citation type="submission" date="2012-06" db="EMBL/GenBank/DDBJ databases">
        <title>The complete genome of Ornithobacterium rhinotracheale DSM 15997.</title>
        <authorList>
            <consortium name="US DOE Joint Genome Institute (JGI-PGF)"/>
            <person name="Lucas S."/>
            <person name="Copeland A."/>
            <person name="Lapidus A."/>
            <person name="Goodwin L."/>
            <person name="Pitluck S."/>
            <person name="Peters L."/>
            <person name="Mikhailova N."/>
            <person name="Teshima H."/>
            <person name="Kyrpides N."/>
            <person name="Mavromatis K."/>
            <person name="Pagani I."/>
            <person name="Ivanova N."/>
            <person name="Ovchinnikova G."/>
            <person name="Zeytun A."/>
            <person name="Detter J.C."/>
            <person name="Han C."/>
            <person name="Land M."/>
            <person name="Hauser L."/>
            <person name="Markowitz V."/>
            <person name="Cheng J.-F."/>
            <person name="Hugenholtz P."/>
            <person name="Woyke T."/>
            <person name="Wu D."/>
            <person name="Lang E."/>
            <person name="Kopitz M."/>
            <person name="Brambilla E."/>
            <person name="Klenk H.-P."/>
            <person name="Eisen J.A."/>
        </authorList>
    </citation>
    <scope>NUCLEOTIDE SEQUENCE [LARGE SCALE GENOMIC DNA]</scope>
    <source>
        <strain evidence="15">ATCC 51463 / DSM 15997 / CCUG 23171 / LMG 9086</strain>
    </source>
</reference>
<sequence length="380" mass="43802">MLNKWVVLFVLLAILITTVYISKTIVDQLRSEEQRKVETIVAALRLQSSDKETSPEARDLALKILEENTAIPLILIDENNVFSYQKNLDKIEDRLATDTVFLKNYLHKLELYHEPIKVDLPFGTQSIYYQNSQLLKKLQYYPLILIVILMIFAALVIWYFRIVDASSQNFLWAGMAKETAHQIGTPLSSLLGWVEILKYENVDKNILYEIESDVKRLKQIADRFSKIGSMPELKKTNVVKVAKDSYEYLKKRISDKVVFSFYSQEKELYANVSPELLSWVFENVMRNAVDAMQNRGEISFKILKKENKIIILIKDTGPGIDSSKIGKIFDPGYTTKKRGWGIGLSLAKRIVEEFHNGSIYVDFSDKENGTQFCIELNECL</sequence>
<dbReference type="CDD" id="cd00082">
    <property type="entry name" value="HisKA"/>
    <property type="match status" value="1"/>
</dbReference>
<evidence type="ECO:0000256" key="3">
    <source>
        <dbReference type="ARBA" id="ARBA00012438"/>
    </source>
</evidence>
<keyword evidence="11 12" id="KW-0472">Membrane</keyword>
<dbReference type="Gene3D" id="3.30.565.10">
    <property type="entry name" value="Histidine kinase-like ATPase, C-terminal domain"/>
    <property type="match status" value="1"/>
</dbReference>
<dbReference type="InterPro" id="IPR003594">
    <property type="entry name" value="HATPase_dom"/>
</dbReference>
<dbReference type="InterPro" id="IPR004358">
    <property type="entry name" value="Sig_transdc_His_kin-like_C"/>
</dbReference>
<keyword evidence="10" id="KW-0902">Two-component regulatory system</keyword>
<name>I3ZZT0_ORNRL</name>
<dbReference type="SUPFAM" id="SSF55874">
    <property type="entry name" value="ATPase domain of HSP90 chaperone/DNA topoisomerase II/histidine kinase"/>
    <property type="match status" value="1"/>
</dbReference>
<dbReference type="EMBL" id="CP003283">
    <property type="protein sequence ID" value="AFL97214.1"/>
    <property type="molecule type" value="Genomic_DNA"/>
</dbReference>
<evidence type="ECO:0000256" key="8">
    <source>
        <dbReference type="ARBA" id="ARBA00022777"/>
    </source>
</evidence>
<keyword evidence="4" id="KW-1003">Cell membrane</keyword>
<dbReference type="PROSITE" id="PS50109">
    <property type="entry name" value="HIS_KIN"/>
    <property type="match status" value="1"/>
</dbReference>
<dbReference type="eggNOG" id="COG4191">
    <property type="taxonomic scope" value="Bacteria"/>
</dbReference>
<gene>
    <name evidence="14" type="ordered locus">Ornrh_1022</name>
</gene>
<evidence type="ECO:0000256" key="12">
    <source>
        <dbReference type="SAM" id="Phobius"/>
    </source>
</evidence>
<dbReference type="InterPro" id="IPR003661">
    <property type="entry name" value="HisK_dim/P_dom"/>
</dbReference>
<evidence type="ECO:0000256" key="5">
    <source>
        <dbReference type="ARBA" id="ARBA00022553"/>
    </source>
</evidence>
<keyword evidence="9" id="KW-0067">ATP-binding</keyword>
<proteinExistence type="predicted"/>
<evidence type="ECO:0000256" key="4">
    <source>
        <dbReference type="ARBA" id="ARBA00022475"/>
    </source>
</evidence>
<evidence type="ECO:0000256" key="11">
    <source>
        <dbReference type="ARBA" id="ARBA00023136"/>
    </source>
</evidence>
<evidence type="ECO:0000313" key="14">
    <source>
        <dbReference type="EMBL" id="AFL97214.1"/>
    </source>
</evidence>